<keyword evidence="2" id="KW-1185">Reference proteome</keyword>
<protein>
    <submittedName>
        <fullName evidence="1">Bifunctional oligoribonuclease/PAP phosphatase NrnA</fullName>
    </submittedName>
</protein>
<gene>
    <name evidence="1" type="ORF">E5357_00235</name>
</gene>
<evidence type="ECO:0000313" key="1">
    <source>
        <dbReference type="EMBL" id="TGY00646.1"/>
    </source>
</evidence>
<sequence>MINLASELKDVKSAAIAGHIRPDGDCVGSCMGLYLYIKENFPGVEVLDVYLEEFSESFRIIEGTDSVRHSCGEDRVYDVLFCLDAGDAQRLGGAEKYLKTAKRSVCIDHHISNRGYADENMIVPEASSTSELVYGLLEPQKITKAAAEALYMGIAHDTGVFRYSCASPETMRIAGELMAKGIDSSKLVEKTFYQKTYVQNQILARALLESILILDKRCIISGLRKKDMDFYGASPMDLEGIVSQMKNTEGVEVAIFLYESNIQEYKVSMRSNERVDVSAVASYFGGGGHVRAAGCTMQGSFHDVINNLTLHIERQLDA</sequence>
<evidence type="ECO:0000313" key="2">
    <source>
        <dbReference type="Proteomes" id="UP000307720"/>
    </source>
</evidence>
<organism evidence="1 2">
    <name type="scientific">Hominisplanchenecus murintestinalis</name>
    <dbReference type="NCBI Taxonomy" id="2941517"/>
    <lineage>
        <taxon>Bacteria</taxon>
        <taxon>Bacillati</taxon>
        <taxon>Bacillota</taxon>
        <taxon>Clostridia</taxon>
        <taxon>Lachnospirales</taxon>
        <taxon>Lachnospiraceae</taxon>
        <taxon>Hominisplanchenecus</taxon>
    </lineage>
</organism>
<accession>A0AC61R3K9</accession>
<comment type="caution">
    <text evidence="1">The sequence shown here is derived from an EMBL/GenBank/DDBJ whole genome shotgun (WGS) entry which is preliminary data.</text>
</comment>
<reference evidence="1" key="1">
    <citation type="submission" date="2019-04" db="EMBL/GenBank/DDBJ databases">
        <title>Microbes associate with the intestines of laboratory mice.</title>
        <authorList>
            <person name="Navarre W."/>
            <person name="Wong E."/>
            <person name="Huang K."/>
            <person name="Tropini C."/>
            <person name="Ng K."/>
            <person name="Yu B."/>
        </authorList>
    </citation>
    <scope>NUCLEOTIDE SEQUENCE</scope>
    <source>
        <strain evidence="1">NM72_1-8</strain>
    </source>
</reference>
<dbReference type="Proteomes" id="UP000307720">
    <property type="component" value="Unassembled WGS sequence"/>
</dbReference>
<proteinExistence type="predicted"/>
<name>A0AC61R3K9_9FIRM</name>
<dbReference type="EMBL" id="SRZB01000001">
    <property type="protein sequence ID" value="TGY00646.1"/>
    <property type="molecule type" value="Genomic_DNA"/>
</dbReference>